<feature type="non-terminal residue" evidence="3">
    <location>
        <position position="137"/>
    </location>
</feature>
<dbReference type="AlphaFoldDB" id="A0A382YI50"/>
<dbReference type="InterPro" id="IPR032466">
    <property type="entry name" value="Metal_Hydrolase"/>
</dbReference>
<evidence type="ECO:0000256" key="1">
    <source>
        <dbReference type="ARBA" id="ARBA00023239"/>
    </source>
</evidence>
<dbReference type="GO" id="GO:0005737">
    <property type="term" value="C:cytoplasm"/>
    <property type="evidence" value="ECO:0007669"/>
    <property type="project" value="TreeGrafter"/>
</dbReference>
<evidence type="ECO:0000313" key="3">
    <source>
        <dbReference type="EMBL" id="SVD82966.1"/>
    </source>
</evidence>
<protein>
    <recommendedName>
        <fullName evidence="2">Amidohydrolase-related domain-containing protein</fullName>
    </recommendedName>
</protein>
<sequence>MHCGHQQLGLKGIKLLPMYAGFFPQDKLLDPLWVYATKHNLPVLLHTGTNFVSQSPLECTLPRNLDAVASRFRDVKIIMAHIGHPYSGDCIVTARKHVNVYTDISAIHYRPYQFYNTLTLVQEYGVWDKLLFGTDYP</sequence>
<dbReference type="Pfam" id="PF04909">
    <property type="entry name" value="Amidohydro_2"/>
    <property type="match status" value="1"/>
</dbReference>
<dbReference type="EMBL" id="UINC01176031">
    <property type="protein sequence ID" value="SVD82966.1"/>
    <property type="molecule type" value="Genomic_DNA"/>
</dbReference>
<dbReference type="PANTHER" id="PTHR21240:SF28">
    <property type="entry name" value="ISO-OROTATE DECARBOXYLASE (EUROFUNG)"/>
    <property type="match status" value="1"/>
</dbReference>
<dbReference type="GO" id="GO:0016831">
    <property type="term" value="F:carboxy-lyase activity"/>
    <property type="evidence" value="ECO:0007669"/>
    <property type="project" value="InterPro"/>
</dbReference>
<reference evidence="3" key="1">
    <citation type="submission" date="2018-05" db="EMBL/GenBank/DDBJ databases">
        <authorList>
            <person name="Lanie J.A."/>
            <person name="Ng W.-L."/>
            <person name="Kazmierczak K.M."/>
            <person name="Andrzejewski T.M."/>
            <person name="Davidsen T.M."/>
            <person name="Wayne K.J."/>
            <person name="Tettelin H."/>
            <person name="Glass J.I."/>
            <person name="Rusch D."/>
            <person name="Podicherti R."/>
            <person name="Tsui H.-C.T."/>
            <person name="Winkler M.E."/>
        </authorList>
    </citation>
    <scope>NUCLEOTIDE SEQUENCE</scope>
</reference>
<evidence type="ECO:0000259" key="2">
    <source>
        <dbReference type="Pfam" id="PF04909"/>
    </source>
</evidence>
<dbReference type="InterPro" id="IPR032465">
    <property type="entry name" value="ACMSD"/>
</dbReference>
<feature type="domain" description="Amidohydrolase-related" evidence="2">
    <location>
        <begin position="7"/>
        <end position="137"/>
    </location>
</feature>
<dbReference type="GO" id="GO:0019748">
    <property type="term" value="P:secondary metabolic process"/>
    <property type="evidence" value="ECO:0007669"/>
    <property type="project" value="TreeGrafter"/>
</dbReference>
<name>A0A382YI50_9ZZZZ</name>
<accession>A0A382YI50</accession>
<dbReference type="PANTHER" id="PTHR21240">
    <property type="entry name" value="2-AMINO-3-CARBOXYLMUCONATE-6-SEMIALDEHYDE DECARBOXYLASE"/>
    <property type="match status" value="1"/>
</dbReference>
<gene>
    <name evidence="3" type="ORF">METZ01_LOCUS435820</name>
</gene>
<keyword evidence="1" id="KW-0456">Lyase</keyword>
<organism evidence="3">
    <name type="scientific">marine metagenome</name>
    <dbReference type="NCBI Taxonomy" id="408172"/>
    <lineage>
        <taxon>unclassified sequences</taxon>
        <taxon>metagenomes</taxon>
        <taxon>ecological metagenomes</taxon>
    </lineage>
</organism>
<dbReference type="InterPro" id="IPR006680">
    <property type="entry name" value="Amidohydro-rel"/>
</dbReference>
<proteinExistence type="predicted"/>
<dbReference type="GO" id="GO:0016787">
    <property type="term" value="F:hydrolase activity"/>
    <property type="evidence" value="ECO:0007669"/>
    <property type="project" value="InterPro"/>
</dbReference>
<dbReference type="Gene3D" id="3.20.20.140">
    <property type="entry name" value="Metal-dependent hydrolases"/>
    <property type="match status" value="1"/>
</dbReference>
<dbReference type="SUPFAM" id="SSF51556">
    <property type="entry name" value="Metallo-dependent hydrolases"/>
    <property type="match status" value="1"/>
</dbReference>